<feature type="chain" id="PRO_5026275230" evidence="4">
    <location>
        <begin position="22"/>
        <end position="400"/>
    </location>
</feature>
<dbReference type="GO" id="GO:0030313">
    <property type="term" value="C:cell envelope"/>
    <property type="evidence" value="ECO:0007669"/>
    <property type="project" value="UniProtKB-SubCell"/>
</dbReference>
<feature type="domain" description="Multidrug resistance protein MdtA-like beta-barrel" evidence="7">
    <location>
        <begin position="202"/>
        <end position="292"/>
    </location>
</feature>
<dbReference type="InterPro" id="IPR058624">
    <property type="entry name" value="MdtA-like_HH"/>
</dbReference>
<evidence type="ECO:0000259" key="6">
    <source>
        <dbReference type="Pfam" id="PF25917"/>
    </source>
</evidence>
<accession>A0A6I4TZN9</accession>
<dbReference type="Gene3D" id="1.10.287.470">
    <property type="entry name" value="Helix hairpin bin"/>
    <property type="match status" value="1"/>
</dbReference>
<gene>
    <name evidence="9" type="ORF">GRI97_14040</name>
</gene>
<dbReference type="Pfam" id="PF25967">
    <property type="entry name" value="RND-MFP_C"/>
    <property type="match status" value="1"/>
</dbReference>
<evidence type="ECO:0000313" key="10">
    <source>
        <dbReference type="Proteomes" id="UP000469430"/>
    </source>
</evidence>
<dbReference type="Gene3D" id="2.40.30.170">
    <property type="match status" value="1"/>
</dbReference>
<dbReference type="Pfam" id="PF25944">
    <property type="entry name" value="Beta-barrel_RND"/>
    <property type="match status" value="1"/>
</dbReference>
<feature type="region of interest" description="Disordered" evidence="3">
    <location>
        <begin position="366"/>
        <end position="400"/>
    </location>
</feature>
<dbReference type="SUPFAM" id="SSF111369">
    <property type="entry name" value="HlyD-like secretion proteins"/>
    <property type="match status" value="1"/>
</dbReference>
<feature type="domain" description="Multidrug resistance protein MdtA-like barrel-sandwich hybrid" evidence="6">
    <location>
        <begin position="55"/>
        <end position="195"/>
    </location>
</feature>
<dbReference type="InterPro" id="IPR006143">
    <property type="entry name" value="RND_pump_MFP"/>
</dbReference>
<evidence type="ECO:0000313" key="9">
    <source>
        <dbReference type="EMBL" id="MXP00109.1"/>
    </source>
</evidence>
<proteinExistence type="inferred from homology"/>
<comment type="caution">
    <text evidence="9">The sequence shown here is derived from an EMBL/GenBank/DDBJ whole genome shotgun (WGS) entry which is preliminary data.</text>
</comment>
<comment type="similarity">
    <text evidence="2">Belongs to the membrane fusion protein (MFP) (TC 8.A.1) family.</text>
</comment>
<dbReference type="Gene3D" id="2.40.420.20">
    <property type="match status" value="1"/>
</dbReference>
<dbReference type="Gene3D" id="2.40.50.100">
    <property type="match status" value="1"/>
</dbReference>
<evidence type="ECO:0000259" key="8">
    <source>
        <dbReference type="Pfam" id="PF25967"/>
    </source>
</evidence>
<dbReference type="AlphaFoldDB" id="A0A6I4TZN9"/>
<name>A0A6I4TZN9_9SPHN</name>
<dbReference type="InterPro" id="IPR058627">
    <property type="entry name" value="MdtA-like_C"/>
</dbReference>
<dbReference type="GO" id="GO:0022857">
    <property type="term" value="F:transmembrane transporter activity"/>
    <property type="evidence" value="ECO:0007669"/>
    <property type="project" value="InterPro"/>
</dbReference>
<dbReference type="RefSeq" id="WP_161391844.1">
    <property type="nucleotide sequence ID" value="NZ_JBHSCP010000002.1"/>
</dbReference>
<evidence type="ECO:0000256" key="1">
    <source>
        <dbReference type="ARBA" id="ARBA00004196"/>
    </source>
</evidence>
<evidence type="ECO:0000256" key="3">
    <source>
        <dbReference type="SAM" id="MobiDB-lite"/>
    </source>
</evidence>
<comment type="subcellular location">
    <subcellularLocation>
        <location evidence="1">Cell envelope</location>
    </subcellularLocation>
</comment>
<dbReference type="Pfam" id="PF25917">
    <property type="entry name" value="BSH_RND"/>
    <property type="match status" value="1"/>
</dbReference>
<dbReference type="Proteomes" id="UP000469430">
    <property type="component" value="Unassembled WGS sequence"/>
</dbReference>
<protein>
    <submittedName>
        <fullName evidence="9">Efflux RND transporter periplasmic adaptor subunit</fullName>
    </submittedName>
</protein>
<dbReference type="InterPro" id="IPR058626">
    <property type="entry name" value="MdtA-like_b-barrel"/>
</dbReference>
<dbReference type="GO" id="GO:0046677">
    <property type="term" value="P:response to antibiotic"/>
    <property type="evidence" value="ECO:0007669"/>
    <property type="project" value="TreeGrafter"/>
</dbReference>
<sequence length="400" mass="42168">MRWTHAVVIGALALAGCSGQAEPPAPPPLEVETIVIASRPIPNIIELPGRVEPERSAEVRARVTGIVQRQLYVDGSDVRAGQPLFEIDPSELRASYAQTKASLDRARATAANAAAVVTRYRPLVDENAISKQEYDAAVAASREAAASVAEIEAQLRSASLQLGYTTVRAPLTGRAGRAQVTEGAFVNQAEATLMARIDQVSPIYVTFAQSANEFLNIRRGISDGTLDVPANSRIDVHLVFADGSEYPITGTIDFLDRVVDTETGTLQLRARFANPEGMLLPGEFVRVRVEAGQLQNGIVVPQSAVTVGEKTGTVFVVDGTGKVAVRNVELGALANENWIIKSGLTPGDVVIVNNLMKVRPGMQVKTTRAQPAAAASRAPARANPAASPAASPSAAANGAR</sequence>
<dbReference type="GO" id="GO:0005886">
    <property type="term" value="C:plasma membrane"/>
    <property type="evidence" value="ECO:0007669"/>
    <property type="project" value="TreeGrafter"/>
</dbReference>
<dbReference type="EMBL" id="WTYJ01000003">
    <property type="protein sequence ID" value="MXP00109.1"/>
    <property type="molecule type" value="Genomic_DNA"/>
</dbReference>
<feature type="signal peptide" evidence="4">
    <location>
        <begin position="1"/>
        <end position="21"/>
    </location>
</feature>
<reference evidence="9 10" key="1">
    <citation type="submission" date="2019-12" db="EMBL/GenBank/DDBJ databases">
        <title>Genomic-based taxomic classification of the family Erythrobacteraceae.</title>
        <authorList>
            <person name="Xu L."/>
        </authorList>
    </citation>
    <scope>NUCLEOTIDE SEQUENCE [LARGE SCALE GENOMIC DNA]</scope>
    <source>
        <strain evidence="9 10">S36</strain>
    </source>
</reference>
<evidence type="ECO:0000256" key="4">
    <source>
        <dbReference type="SAM" id="SignalP"/>
    </source>
</evidence>
<evidence type="ECO:0000259" key="5">
    <source>
        <dbReference type="Pfam" id="PF25876"/>
    </source>
</evidence>
<feature type="domain" description="Multidrug resistance protein MdtA-like C-terminal permuted SH3" evidence="8">
    <location>
        <begin position="296"/>
        <end position="355"/>
    </location>
</feature>
<dbReference type="FunFam" id="2.40.420.20:FF:000001">
    <property type="entry name" value="Efflux RND transporter periplasmic adaptor subunit"/>
    <property type="match status" value="1"/>
</dbReference>
<dbReference type="PANTHER" id="PTHR30158:SF24">
    <property type="entry name" value="HLYD FAMILY SECRETION PROTEIN"/>
    <property type="match status" value="1"/>
</dbReference>
<keyword evidence="4" id="KW-0732">Signal</keyword>
<dbReference type="InterPro" id="IPR058625">
    <property type="entry name" value="MdtA-like_BSH"/>
</dbReference>
<dbReference type="OrthoDB" id="9816569at2"/>
<feature type="compositionally biased region" description="Low complexity" evidence="3">
    <location>
        <begin position="368"/>
        <end position="400"/>
    </location>
</feature>
<dbReference type="PANTHER" id="PTHR30158">
    <property type="entry name" value="ACRA/E-RELATED COMPONENT OF DRUG EFFLUX TRANSPORTER"/>
    <property type="match status" value="1"/>
</dbReference>
<keyword evidence="10" id="KW-1185">Reference proteome</keyword>
<evidence type="ECO:0000259" key="7">
    <source>
        <dbReference type="Pfam" id="PF25944"/>
    </source>
</evidence>
<feature type="domain" description="Multidrug resistance protein MdtA-like alpha-helical hairpin" evidence="5">
    <location>
        <begin position="96"/>
        <end position="165"/>
    </location>
</feature>
<dbReference type="PROSITE" id="PS51257">
    <property type="entry name" value="PROKAR_LIPOPROTEIN"/>
    <property type="match status" value="1"/>
</dbReference>
<dbReference type="NCBIfam" id="TIGR01730">
    <property type="entry name" value="RND_mfp"/>
    <property type="match status" value="1"/>
</dbReference>
<organism evidence="9 10">
    <name type="scientific">Croceibacterium xixiisoli</name>
    <dbReference type="NCBI Taxonomy" id="1476466"/>
    <lineage>
        <taxon>Bacteria</taxon>
        <taxon>Pseudomonadati</taxon>
        <taxon>Pseudomonadota</taxon>
        <taxon>Alphaproteobacteria</taxon>
        <taxon>Sphingomonadales</taxon>
        <taxon>Erythrobacteraceae</taxon>
        <taxon>Croceibacterium</taxon>
    </lineage>
</organism>
<dbReference type="Pfam" id="PF25876">
    <property type="entry name" value="HH_MFP_RND"/>
    <property type="match status" value="1"/>
</dbReference>
<evidence type="ECO:0000256" key="2">
    <source>
        <dbReference type="ARBA" id="ARBA00009477"/>
    </source>
</evidence>